<keyword evidence="2" id="KW-0472">Membrane</keyword>
<dbReference type="Proteomes" id="UP000005561">
    <property type="component" value="Unassembled WGS sequence"/>
</dbReference>
<feature type="region of interest" description="Disordered" evidence="1">
    <location>
        <begin position="86"/>
        <end position="123"/>
    </location>
</feature>
<feature type="compositionally biased region" description="Acidic residues" evidence="1">
    <location>
        <begin position="114"/>
        <end position="123"/>
    </location>
</feature>
<protein>
    <submittedName>
        <fullName evidence="3">Uncharacterized protein</fullName>
    </submittedName>
</protein>
<evidence type="ECO:0000256" key="2">
    <source>
        <dbReference type="SAM" id="Phobius"/>
    </source>
</evidence>
<reference evidence="3" key="1">
    <citation type="submission" date="2009-07" db="EMBL/GenBank/DDBJ databases">
        <authorList>
            <person name="Weinstock G."/>
            <person name="Sodergren E."/>
            <person name="Clifton S."/>
            <person name="Fulton L."/>
            <person name="Fulton B."/>
            <person name="Courtney L."/>
            <person name="Fronick C."/>
            <person name="Harrison M."/>
            <person name="Strong C."/>
            <person name="Farmer C."/>
            <person name="Delahaunty K."/>
            <person name="Markovic C."/>
            <person name="Hall O."/>
            <person name="Minx P."/>
            <person name="Tomlinson C."/>
            <person name="Mitreva M."/>
            <person name="Nelson J."/>
            <person name="Hou S."/>
            <person name="Wollam A."/>
            <person name="Pepin K.H."/>
            <person name="Johnson M."/>
            <person name="Bhonagiri V."/>
            <person name="Nash W.E."/>
            <person name="Warren W."/>
            <person name="Chinwalla A."/>
            <person name="Mardis E.R."/>
            <person name="Wilson R.K."/>
        </authorList>
    </citation>
    <scope>NUCLEOTIDE SEQUENCE [LARGE SCALE GENOMIC DNA]</scope>
    <source>
        <strain evidence="3">DSM 14469</strain>
    </source>
</reference>
<sequence>MKRRKTRKNKHPACLERIKNSIGKIGTLNIVLICVFAYMIYINWKMLDIFLMCGSAPETAWCSLIAALLGECGICGWIKTSKEKHRNRGTRDGTESWERVPDDYTAGGMTDAGEYCENEEDLG</sequence>
<feature type="transmembrane region" description="Helical" evidence="2">
    <location>
        <begin position="61"/>
        <end position="78"/>
    </location>
</feature>
<dbReference type="AlphaFoldDB" id="C6LG02"/>
<keyword evidence="2" id="KW-0812">Transmembrane</keyword>
<keyword evidence="4" id="KW-1185">Reference proteome</keyword>
<dbReference type="eggNOG" id="ENOG50333X0">
    <property type="taxonomic scope" value="Bacteria"/>
</dbReference>
<comment type="caution">
    <text evidence="3">The sequence shown here is derived from an EMBL/GenBank/DDBJ whole genome shotgun (WGS) entry which is preliminary data.</text>
</comment>
<evidence type="ECO:0000313" key="4">
    <source>
        <dbReference type="Proteomes" id="UP000005561"/>
    </source>
</evidence>
<evidence type="ECO:0000313" key="3">
    <source>
        <dbReference type="EMBL" id="EET60366.1"/>
    </source>
</evidence>
<feature type="compositionally biased region" description="Basic and acidic residues" evidence="1">
    <location>
        <begin position="89"/>
        <end position="102"/>
    </location>
</feature>
<keyword evidence="2" id="KW-1133">Transmembrane helix</keyword>
<dbReference type="OrthoDB" id="2087262at2"/>
<dbReference type="EMBL" id="ACCL02000011">
    <property type="protein sequence ID" value="EET60366.1"/>
    <property type="molecule type" value="Genomic_DNA"/>
</dbReference>
<dbReference type="STRING" id="168384.SAMN05660368_04270"/>
<name>C6LG02_9FIRM</name>
<gene>
    <name evidence="3" type="ORF">BRYFOR_07562</name>
</gene>
<evidence type="ECO:0000256" key="1">
    <source>
        <dbReference type="SAM" id="MobiDB-lite"/>
    </source>
</evidence>
<dbReference type="RefSeq" id="WP_006862346.1">
    <property type="nucleotide sequence ID" value="NZ_ACCL02000011.1"/>
</dbReference>
<feature type="transmembrane region" description="Helical" evidence="2">
    <location>
        <begin position="21"/>
        <end position="41"/>
    </location>
</feature>
<proteinExistence type="predicted"/>
<organism evidence="3 4">
    <name type="scientific">Marvinbryantia formatexigens DSM 14469</name>
    <dbReference type="NCBI Taxonomy" id="478749"/>
    <lineage>
        <taxon>Bacteria</taxon>
        <taxon>Bacillati</taxon>
        <taxon>Bacillota</taxon>
        <taxon>Clostridia</taxon>
        <taxon>Lachnospirales</taxon>
        <taxon>Lachnospiraceae</taxon>
        <taxon>Marvinbryantia</taxon>
    </lineage>
</organism>
<accession>C6LG02</accession>